<feature type="transmembrane region" description="Helical" evidence="7">
    <location>
        <begin position="64"/>
        <end position="88"/>
    </location>
</feature>
<dbReference type="PANTHER" id="PTHR43386">
    <property type="entry name" value="OLIGOPEPTIDE TRANSPORT SYSTEM PERMEASE PROTEIN APPC"/>
    <property type="match status" value="1"/>
</dbReference>
<feature type="transmembrane region" description="Helical" evidence="7">
    <location>
        <begin position="100"/>
        <end position="118"/>
    </location>
</feature>
<dbReference type="Gene3D" id="1.10.3720.10">
    <property type="entry name" value="MetI-like"/>
    <property type="match status" value="1"/>
</dbReference>
<keyword evidence="10" id="KW-1185">Reference proteome</keyword>
<feature type="transmembrane region" description="Helical" evidence="7">
    <location>
        <begin position="183"/>
        <end position="204"/>
    </location>
</feature>
<comment type="subcellular location">
    <subcellularLocation>
        <location evidence="1 7">Cell membrane</location>
        <topology evidence="1 7">Multi-pass membrane protein</topology>
    </subcellularLocation>
</comment>
<dbReference type="Pfam" id="PF00528">
    <property type="entry name" value="BPD_transp_1"/>
    <property type="match status" value="1"/>
</dbReference>
<evidence type="ECO:0000256" key="3">
    <source>
        <dbReference type="ARBA" id="ARBA00022475"/>
    </source>
</evidence>
<accession>A0ABQ3ITJ8</accession>
<keyword evidence="3" id="KW-1003">Cell membrane</keyword>
<proteinExistence type="inferred from homology"/>
<keyword evidence="2 7" id="KW-0813">Transport</keyword>
<dbReference type="InterPro" id="IPR025966">
    <property type="entry name" value="OppC_N"/>
</dbReference>
<keyword evidence="6 7" id="KW-0472">Membrane</keyword>
<evidence type="ECO:0000256" key="6">
    <source>
        <dbReference type="ARBA" id="ARBA00023136"/>
    </source>
</evidence>
<evidence type="ECO:0000259" key="8">
    <source>
        <dbReference type="PROSITE" id="PS50928"/>
    </source>
</evidence>
<dbReference type="SUPFAM" id="SSF161098">
    <property type="entry name" value="MetI-like"/>
    <property type="match status" value="1"/>
</dbReference>
<evidence type="ECO:0000256" key="4">
    <source>
        <dbReference type="ARBA" id="ARBA00022692"/>
    </source>
</evidence>
<evidence type="ECO:0000313" key="10">
    <source>
        <dbReference type="Proteomes" id="UP000609802"/>
    </source>
</evidence>
<dbReference type="CDD" id="cd06261">
    <property type="entry name" value="TM_PBP2"/>
    <property type="match status" value="1"/>
</dbReference>
<dbReference type="InterPro" id="IPR035906">
    <property type="entry name" value="MetI-like_sf"/>
</dbReference>
<evidence type="ECO:0000256" key="7">
    <source>
        <dbReference type="RuleBase" id="RU363032"/>
    </source>
</evidence>
<gene>
    <name evidence="9" type="ORF">GCM10016455_11630</name>
</gene>
<sequence>MAGLVLLSAIVGGVLIGPWLWPLDPAQIDIAARSQPPSLAHPLGTDQLGRDLLAGLMAGGRVSLLVGLVAMGLAVGLGTLVGVLAGVLRRWDAPLMRLTDLFLSLPLLPLLLAAIMLWRDSLRALLGPEIGIFLLIVGAIGLTSWMQTARIVRAEVLTLREREFILAATALGTRPFAMIRRHVLPNILGPILVSATLGVGHAILTESALSFLGLGLPSDVPSWGRMLYDGTNYMTVTPTRAIWPGLAITLTVLGVNYLGDGLRDALDPRWIRPVRR</sequence>
<feature type="transmembrane region" description="Helical" evidence="7">
    <location>
        <begin position="130"/>
        <end position="152"/>
    </location>
</feature>
<comment type="similarity">
    <text evidence="7">Belongs to the binding-protein-dependent transport system permease family.</text>
</comment>
<dbReference type="InterPro" id="IPR050366">
    <property type="entry name" value="BP-dependent_transpt_permease"/>
</dbReference>
<comment type="caution">
    <text evidence="9">The sequence shown here is derived from an EMBL/GenBank/DDBJ whole genome shotgun (WGS) entry which is preliminary data.</text>
</comment>
<dbReference type="PANTHER" id="PTHR43386:SF23">
    <property type="entry name" value="ABC TRANSPORTER"/>
    <property type="match status" value="1"/>
</dbReference>
<dbReference type="PROSITE" id="PS50928">
    <property type="entry name" value="ABC_TM1"/>
    <property type="match status" value="1"/>
</dbReference>
<reference evidence="10" key="1">
    <citation type="journal article" date="2019" name="Int. J. Syst. Evol. Microbiol.">
        <title>The Global Catalogue of Microorganisms (GCM) 10K type strain sequencing project: providing services to taxonomists for standard genome sequencing and annotation.</title>
        <authorList>
            <consortium name="The Broad Institute Genomics Platform"/>
            <consortium name="The Broad Institute Genome Sequencing Center for Infectious Disease"/>
            <person name="Wu L."/>
            <person name="Ma J."/>
        </authorList>
    </citation>
    <scope>NUCLEOTIDE SEQUENCE [LARGE SCALE GENOMIC DNA]</scope>
    <source>
        <strain evidence="10">KCTC 42443</strain>
    </source>
</reference>
<dbReference type="Proteomes" id="UP000609802">
    <property type="component" value="Unassembled WGS sequence"/>
</dbReference>
<feature type="domain" description="ABC transmembrane type-1" evidence="8">
    <location>
        <begin position="60"/>
        <end position="259"/>
    </location>
</feature>
<dbReference type="Pfam" id="PF12911">
    <property type="entry name" value="OppC_N"/>
    <property type="match status" value="1"/>
</dbReference>
<name>A0ABQ3ITJ8_9RHOB</name>
<evidence type="ECO:0000313" key="9">
    <source>
        <dbReference type="EMBL" id="GHE93146.1"/>
    </source>
</evidence>
<feature type="transmembrane region" description="Helical" evidence="7">
    <location>
        <begin position="241"/>
        <end position="259"/>
    </location>
</feature>
<evidence type="ECO:0000256" key="1">
    <source>
        <dbReference type="ARBA" id="ARBA00004651"/>
    </source>
</evidence>
<evidence type="ECO:0000256" key="2">
    <source>
        <dbReference type="ARBA" id="ARBA00022448"/>
    </source>
</evidence>
<protein>
    <submittedName>
        <fullName evidence="9">Peptide ABC transporter permease</fullName>
    </submittedName>
</protein>
<keyword evidence="5 7" id="KW-1133">Transmembrane helix</keyword>
<organism evidence="9 10">
    <name type="scientific">Aliiroseovarius zhejiangensis</name>
    <dbReference type="NCBI Taxonomy" id="1632025"/>
    <lineage>
        <taxon>Bacteria</taxon>
        <taxon>Pseudomonadati</taxon>
        <taxon>Pseudomonadota</taxon>
        <taxon>Alphaproteobacteria</taxon>
        <taxon>Rhodobacterales</taxon>
        <taxon>Paracoccaceae</taxon>
        <taxon>Aliiroseovarius</taxon>
    </lineage>
</organism>
<evidence type="ECO:0000256" key="5">
    <source>
        <dbReference type="ARBA" id="ARBA00022989"/>
    </source>
</evidence>
<dbReference type="InterPro" id="IPR000515">
    <property type="entry name" value="MetI-like"/>
</dbReference>
<keyword evidence="4 7" id="KW-0812">Transmembrane</keyword>
<dbReference type="EMBL" id="BNCH01000002">
    <property type="protein sequence ID" value="GHE93146.1"/>
    <property type="molecule type" value="Genomic_DNA"/>
</dbReference>